<name>A0ABY8X3W0_9BACL</name>
<organism evidence="1 2">
    <name type="scientific">Paenibacillus polygoni</name>
    <dbReference type="NCBI Taxonomy" id="3050112"/>
    <lineage>
        <taxon>Bacteria</taxon>
        <taxon>Bacillati</taxon>
        <taxon>Bacillota</taxon>
        <taxon>Bacilli</taxon>
        <taxon>Bacillales</taxon>
        <taxon>Paenibacillaceae</taxon>
        <taxon>Paenibacillus</taxon>
    </lineage>
</organism>
<dbReference type="SUPFAM" id="SSF48371">
    <property type="entry name" value="ARM repeat"/>
    <property type="match status" value="1"/>
</dbReference>
<dbReference type="InterPro" id="IPR011989">
    <property type="entry name" value="ARM-like"/>
</dbReference>
<dbReference type="PANTHER" id="PTHR12697">
    <property type="entry name" value="PBS LYASE HEAT-LIKE PROTEIN"/>
    <property type="match status" value="1"/>
</dbReference>
<proteinExistence type="predicted"/>
<dbReference type="InterPro" id="IPR016024">
    <property type="entry name" value="ARM-type_fold"/>
</dbReference>
<evidence type="ECO:0000313" key="1">
    <source>
        <dbReference type="EMBL" id="WIV19849.1"/>
    </source>
</evidence>
<keyword evidence="2" id="KW-1185">Reference proteome</keyword>
<dbReference type="Proteomes" id="UP001236415">
    <property type="component" value="Chromosome"/>
</dbReference>
<dbReference type="Pfam" id="PF13646">
    <property type="entry name" value="HEAT_2"/>
    <property type="match status" value="1"/>
</dbReference>
<dbReference type="Gene3D" id="1.25.10.10">
    <property type="entry name" value="Leucine-rich Repeat Variant"/>
    <property type="match status" value="1"/>
</dbReference>
<evidence type="ECO:0000313" key="2">
    <source>
        <dbReference type="Proteomes" id="UP001236415"/>
    </source>
</evidence>
<reference evidence="1 2" key="1">
    <citation type="submission" date="2023-06" db="EMBL/GenBank/DDBJ databases">
        <title>Paenibacillus polygonum sp. nov., an endophytic bacterium, isolated from Polygonum lapathifolium L. in Nanji Wetland National Nature Reserve, South of Poyang Lake, Jiangxi Province, China.</title>
        <authorList>
            <person name="Yu Z."/>
        </authorList>
    </citation>
    <scope>NUCLEOTIDE SEQUENCE [LARGE SCALE GENOMIC DNA]</scope>
    <source>
        <strain evidence="1 2">C31</strain>
    </source>
</reference>
<dbReference type="SMART" id="SM00567">
    <property type="entry name" value="EZ_HEAT"/>
    <property type="match status" value="4"/>
</dbReference>
<dbReference type="PANTHER" id="PTHR12697:SF5">
    <property type="entry name" value="DEOXYHYPUSINE HYDROXYLASE"/>
    <property type="match status" value="1"/>
</dbReference>
<gene>
    <name evidence="1" type="ORF">QPK24_03675</name>
</gene>
<dbReference type="RefSeq" id="WP_285746268.1">
    <property type="nucleotide sequence ID" value="NZ_CP127162.1"/>
</dbReference>
<accession>A0ABY8X3W0</accession>
<sequence length="310" mass="35473">MNEQQLLNLLNDMAGDGLVYIEEEGYSTSEGAPAWNATRKAEKLDRIALIPILCNLLEKAKKETLKQDIYFVLGNIGVNTGDPRVVHILLKRLEAEKNKYTLDSILSQLAKQKEVSNCAPILQFIDDPRWLVRHSAFQALSKCKCSAAEEALIQVITTSQDEYDLFYAIGSLCDLGATRSVPYLLPLMKHPKGEVRRSALSALDQLGDSTFLPLFIEAMKDRSPAVKYYALLAIQNHGDETAIDSVYQRVKTMLKRMRSIESNELVPAFEFLNRYREKYNHIQELFEWIISKKWDYLFDEEKDMVKKIVT</sequence>
<protein>
    <submittedName>
        <fullName evidence="1">HEAT repeat domain-containing protein</fullName>
    </submittedName>
</protein>
<dbReference type="EMBL" id="CP127162">
    <property type="protein sequence ID" value="WIV19849.1"/>
    <property type="molecule type" value="Genomic_DNA"/>
</dbReference>
<dbReference type="InterPro" id="IPR004155">
    <property type="entry name" value="PBS_lyase_HEAT"/>
</dbReference>